<accession>X1F1W2</accession>
<dbReference type="EMBL" id="BART01040148">
    <property type="protein sequence ID" value="GAH26535.1"/>
    <property type="molecule type" value="Genomic_DNA"/>
</dbReference>
<evidence type="ECO:0000313" key="2">
    <source>
        <dbReference type="EMBL" id="GAH26535.1"/>
    </source>
</evidence>
<dbReference type="AlphaFoldDB" id="X1F1W2"/>
<feature type="non-terminal residue" evidence="2">
    <location>
        <position position="83"/>
    </location>
</feature>
<reference evidence="2" key="1">
    <citation type="journal article" date="2014" name="Front. Microbiol.">
        <title>High frequency of phylogenetically diverse reductive dehalogenase-homologous genes in deep subseafloor sedimentary metagenomes.</title>
        <authorList>
            <person name="Kawai M."/>
            <person name="Futagami T."/>
            <person name="Toyoda A."/>
            <person name="Takaki Y."/>
            <person name="Nishi S."/>
            <person name="Hori S."/>
            <person name="Arai W."/>
            <person name="Tsubouchi T."/>
            <person name="Morono Y."/>
            <person name="Uchiyama I."/>
            <person name="Ito T."/>
            <person name="Fujiyama A."/>
            <person name="Inagaki F."/>
            <person name="Takami H."/>
        </authorList>
    </citation>
    <scope>NUCLEOTIDE SEQUENCE</scope>
    <source>
        <strain evidence="2">Expedition CK06-06</strain>
    </source>
</reference>
<proteinExistence type="predicted"/>
<organism evidence="2">
    <name type="scientific">marine sediment metagenome</name>
    <dbReference type="NCBI Taxonomy" id="412755"/>
    <lineage>
        <taxon>unclassified sequences</taxon>
        <taxon>metagenomes</taxon>
        <taxon>ecological metagenomes</taxon>
    </lineage>
</organism>
<gene>
    <name evidence="2" type="ORF">S01H4_65540</name>
</gene>
<sequence length="83" mass="9156">MSAISVPSFPSPLESSTDTPAPSSICHQPTKFPPSYKDEFETLPDSYISVMFAWSTWGLGDNLVGYWNFDGDNVNSPLNTSYD</sequence>
<feature type="compositionally biased region" description="Polar residues" evidence="1">
    <location>
        <begin position="13"/>
        <end position="27"/>
    </location>
</feature>
<name>X1F1W2_9ZZZZ</name>
<protein>
    <submittedName>
        <fullName evidence="2">Uncharacterized protein</fullName>
    </submittedName>
</protein>
<comment type="caution">
    <text evidence="2">The sequence shown here is derived from an EMBL/GenBank/DDBJ whole genome shotgun (WGS) entry which is preliminary data.</text>
</comment>
<feature type="region of interest" description="Disordered" evidence="1">
    <location>
        <begin position="1"/>
        <end position="28"/>
    </location>
</feature>
<evidence type="ECO:0000256" key="1">
    <source>
        <dbReference type="SAM" id="MobiDB-lite"/>
    </source>
</evidence>